<protein>
    <submittedName>
        <fullName evidence="2">Zinc finger domain-containing protein, LSD1 subclass</fullName>
    </submittedName>
</protein>
<dbReference type="STRING" id="1335309.GA0116948_104236"/>
<dbReference type="AlphaFoldDB" id="A0A1C4CPU2"/>
<dbReference type="OrthoDB" id="3182597at2"/>
<proteinExistence type="predicted"/>
<keyword evidence="1" id="KW-0812">Transmembrane</keyword>
<dbReference type="PANTHER" id="PTHR37826:SF3">
    <property type="entry name" value="J DOMAIN-CONTAINING PROTEIN"/>
    <property type="match status" value="1"/>
</dbReference>
<evidence type="ECO:0000256" key="1">
    <source>
        <dbReference type="SAM" id="Phobius"/>
    </source>
</evidence>
<accession>A0A1C4CPU2</accession>
<dbReference type="RefSeq" id="WP_089710932.1">
    <property type="nucleotide sequence ID" value="NZ_FMAR01000004.1"/>
</dbReference>
<organism evidence="2 3">
    <name type="scientific">Chitinophaga costaii</name>
    <dbReference type="NCBI Taxonomy" id="1335309"/>
    <lineage>
        <taxon>Bacteria</taxon>
        <taxon>Pseudomonadati</taxon>
        <taxon>Bacteroidota</taxon>
        <taxon>Chitinophagia</taxon>
        <taxon>Chitinophagales</taxon>
        <taxon>Chitinophagaceae</taxon>
        <taxon>Chitinophaga</taxon>
    </lineage>
</organism>
<sequence>MPFEEKTANTLQNTLKCASCGAALHYAPGTESLTCDYCGTVNKIDIAPVTIMVVDYEKYIATAITPQTGETANVVKCSSCGASTTLLPNVTSDTCPFCASPLVIAQATQMTIPKPHYVLPFAVKQQAAYDNFGHWLKKLWFAPSDLVKKSNNITSQQLKGIYIPYWSFDTNTYTAYQGERGEYYYTTETRTVTVNGESRTETYEQRHTRWYSVSGRVQHAFRDVLVSASPSLPQKLATQLEPWRLEDLVGFDERFLSGFRSEMYSIAAPQALQVAKDRMDPVIQGDIQDDIGGDEQRIDNYNTDYKDLGLKYILLPVWISAYRYNNKLYHVVVNACTGEVAGERPYSALKIALLVIGILAVVFAVYILANHH</sequence>
<reference evidence="2 3" key="1">
    <citation type="submission" date="2016-08" db="EMBL/GenBank/DDBJ databases">
        <authorList>
            <person name="Seilhamer J.J."/>
        </authorList>
    </citation>
    <scope>NUCLEOTIDE SEQUENCE [LARGE SCALE GENOMIC DNA]</scope>
    <source>
        <strain evidence="2 3">A37T2</strain>
    </source>
</reference>
<dbReference type="NCBIfam" id="TIGR01053">
    <property type="entry name" value="LSD1"/>
    <property type="match status" value="1"/>
</dbReference>
<name>A0A1C4CPU2_9BACT</name>
<keyword evidence="3" id="KW-1185">Reference proteome</keyword>
<keyword evidence="1" id="KW-1133">Transmembrane helix</keyword>
<gene>
    <name evidence="2" type="ORF">GA0116948_104236</name>
</gene>
<evidence type="ECO:0000313" key="3">
    <source>
        <dbReference type="Proteomes" id="UP000242818"/>
    </source>
</evidence>
<evidence type="ECO:0000313" key="2">
    <source>
        <dbReference type="EMBL" id="SCC21148.1"/>
    </source>
</evidence>
<feature type="transmembrane region" description="Helical" evidence="1">
    <location>
        <begin position="351"/>
        <end position="369"/>
    </location>
</feature>
<keyword evidence="1" id="KW-0472">Membrane</keyword>
<dbReference type="Proteomes" id="UP000242818">
    <property type="component" value="Unassembled WGS sequence"/>
</dbReference>
<dbReference type="PANTHER" id="PTHR37826">
    <property type="entry name" value="FLOTILLIN BAND_7_5 DOMAIN PROTEIN"/>
    <property type="match status" value="1"/>
</dbReference>
<dbReference type="EMBL" id="FMAR01000004">
    <property type="protein sequence ID" value="SCC21148.1"/>
    <property type="molecule type" value="Genomic_DNA"/>
</dbReference>